<accession>A0A174QAQ7</accession>
<dbReference type="SUPFAM" id="SSF51011">
    <property type="entry name" value="Glycosyl hydrolase domain"/>
    <property type="match status" value="1"/>
</dbReference>
<dbReference type="Gene3D" id="2.60.40.1180">
    <property type="entry name" value="Golgi alpha-mannosidase II"/>
    <property type="match status" value="1"/>
</dbReference>
<evidence type="ECO:0000313" key="6">
    <source>
        <dbReference type="Proteomes" id="UP000283684"/>
    </source>
</evidence>
<feature type="domain" description="Alpha galactosidase C-terminal" evidence="1">
    <location>
        <begin position="49"/>
        <end position="92"/>
    </location>
</feature>
<evidence type="ECO:0000313" key="2">
    <source>
        <dbReference type="EMBL" id="CUP70293.1"/>
    </source>
</evidence>
<evidence type="ECO:0000313" key="5">
    <source>
        <dbReference type="Proteomes" id="UP000095788"/>
    </source>
</evidence>
<dbReference type="EMBL" id="QSEE01000026">
    <property type="protein sequence ID" value="RGZ44515.1"/>
    <property type="molecule type" value="Genomic_DNA"/>
</dbReference>
<proteinExistence type="predicted"/>
<gene>
    <name evidence="4" type="ORF">DW988_18755</name>
    <name evidence="2" type="ORF">ERS852554_01547</name>
    <name evidence="3" type="ORF">POZ10_00285</name>
</gene>
<dbReference type="InterPro" id="IPR013780">
    <property type="entry name" value="Glyco_hydro_b"/>
</dbReference>
<dbReference type="AlphaFoldDB" id="A0A174QAQ7"/>
<evidence type="ECO:0000313" key="3">
    <source>
        <dbReference type="EMBL" id="MDC1899061.1"/>
    </source>
</evidence>
<protein>
    <submittedName>
        <fullName evidence="2">Alpha-galactosidase</fullName>
    </submittedName>
</protein>
<dbReference type="Proteomes" id="UP001222603">
    <property type="component" value="Unassembled WGS sequence"/>
</dbReference>
<sequence length="99" mass="11278">MRVSLCLLTVWLFLACVGRGEIVPIPSWSKSMAKEKYILTPKAPEVPQINSLWCSLGNTEKVSVRDLWHQKDLGEYKGGFWTQVPYHGVTFVKKITLVE</sequence>
<reference evidence="2 5" key="1">
    <citation type="submission" date="2015-09" db="EMBL/GenBank/DDBJ databases">
        <authorList>
            <consortium name="Pathogen Informatics"/>
        </authorList>
    </citation>
    <scope>NUCLEOTIDE SEQUENCE [LARGE SCALE GENOMIC DNA]</scope>
    <source>
        <strain evidence="2 5">2789STDY5834942</strain>
    </source>
</reference>
<evidence type="ECO:0000259" key="1">
    <source>
        <dbReference type="Pfam" id="PF17801"/>
    </source>
</evidence>
<dbReference type="Proteomes" id="UP000283684">
    <property type="component" value="Unassembled WGS sequence"/>
</dbReference>
<reference evidence="3" key="3">
    <citation type="submission" date="2022-10" db="EMBL/GenBank/DDBJ databases">
        <title>Human gut microbiome strain richness.</title>
        <authorList>
            <person name="Chen-Liaw A."/>
        </authorList>
    </citation>
    <scope>NUCLEOTIDE SEQUENCE</scope>
    <source>
        <strain evidence="3">1001713st1_F9_1001713B170221_170320</strain>
    </source>
</reference>
<dbReference type="PROSITE" id="PS51257">
    <property type="entry name" value="PROKAR_LIPOPROTEIN"/>
    <property type="match status" value="1"/>
</dbReference>
<dbReference type="EMBL" id="CZBF01000002">
    <property type="protein sequence ID" value="CUP70293.1"/>
    <property type="molecule type" value="Genomic_DNA"/>
</dbReference>
<dbReference type="Pfam" id="PF17801">
    <property type="entry name" value="Melibiase_C"/>
    <property type="match status" value="1"/>
</dbReference>
<dbReference type="RefSeq" id="WP_133303133.1">
    <property type="nucleotide sequence ID" value="NZ_CAXVJK010000001.1"/>
</dbReference>
<dbReference type="EMBL" id="JAQNSI010000010">
    <property type="protein sequence ID" value="MDC1899061.1"/>
    <property type="molecule type" value="Genomic_DNA"/>
</dbReference>
<dbReference type="Proteomes" id="UP000095788">
    <property type="component" value="Unassembled WGS sequence"/>
</dbReference>
<evidence type="ECO:0000313" key="4">
    <source>
        <dbReference type="EMBL" id="RGZ44515.1"/>
    </source>
</evidence>
<organism evidence="2 5">
    <name type="scientific">Bacteroides uniformis</name>
    <dbReference type="NCBI Taxonomy" id="820"/>
    <lineage>
        <taxon>Bacteria</taxon>
        <taxon>Pseudomonadati</taxon>
        <taxon>Bacteroidota</taxon>
        <taxon>Bacteroidia</taxon>
        <taxon>Bacteroidales</taxon>
        <taxon>Bacteroidaceae</taxon>
        <taxon>Bacteroides</taxon>
    </lineage>
</organism>
<reference evidence="4 6" key="2">
    <citation type="submission" date="2018-08" db="EMBL/GenBank/DDBJ databases">
        <title>A genome reference for cultivated species of the human gut microbiota.</title>
        <authorList>
            <person name="Zou Y."/>
            <person name="Xue W."/>
            <person name="Luo G."/>
        </authorList>
    </citation>
    <scope>NUCLEOTIDE SEQUENCE [LARGE SCALE GENOMIC DNA]</scope>
    <source>
        <strain evidence="4 6">AM50-4</strain>
    </source>
</reference>
<dbReference type="InterPro" id="IPR041233">
    <property type="entry name" value="Melibiase_C"/>
</dbReference>
<name>A0A174QAQ7_BACUN</name>